<reference evidence="4 5" key="1">
    <citation type="submission" date="2021-02" db="EMBL/GenBank/DDBJ databases">
        <authorList>
            <person name="Vanwijnsberghe S."/>
        </authorList>
    </citation>
    <scope>NUCLEOTIDE SEQUENCE [LARGE SCALE GENOMIC DNA]</scope>
    <source>
        <strain evidence="4 5">R-69776</strain>
    </source>
</reference>
<name>A0ABN7MA37_9BURK</name>
<evidence type="ECO:0000313" key="4">
    <source>
        <dbReference type="EMBL" id="CAE6794040.1"/>
    </source>
</evidence>
<sequence length="722" mass="78999">MADTLFGTIAQRNSCTVPNWSFFSWAEVPPDMPGTVILIHGVNDLGTDFGTVEAGLCEGLNERLNRSDLKAGTYMHGRMANDDSEVKKEDLLKDMDNVLYRRSESDGTRSVLIPFYWGYRADPDEIGKDAINGQVVDKHGNRLDKNFAKNGGMFANATTNIPDMFNTHFKGGLKTATLEWIQNDPTHPLLEAPNRHYMVLAARRLAMLIKQIRNIDPDETVTIIAHSQGTVISLLAQALLMQADGGDGSNAAANRPADTLVLIDSPYSVIAPWMDRATQTGDEQQTAYARARTLIELIKLVGEGKHLTPPLDQLLPNTEDCHGRAGPAWAPTQAKKFNPKTDDANSAVVFAERDNRGKVYLYFCPEDATVALKTVQGIGTNGVPDTAEVHDPKLRKTVGLPLMEPLISSGFRQRVFTRRKRNGETVKVGTAPNVFTLREKGETSHGTTGFVNTKIKQEGNSVGATRQINGEELAPPFDPDLQGNVIPGTETTPIDANETAPGKQSLDQMETEIALTRVRLLPLPKLEPLPWASAGLDPSEPTKAEVQAYFNSDADPDNHSKVIDVTTGSPVQAGTRYVRRMESPNEAKLRIMNDKDSFGPSSYHSAIMSGQKNHRYATAMDVAIGQGKAMDSPEWATLLRSIADWRNPLKQVKDDGKAKYSQLIPGMVALVEATCEYYAKGTFPTELIPSKPPEPVVSETLTAQNQVSRNSDDNAASKRGKL</sequence>
<dbReference type="Gene3D" id="3.40.50.1820">
    <property type="entry name" value="alpha/beta hydrolase"/>
    <property type="match status" value="1"/>
</dbReference>
<dbReference type="SUPFAM" id="SSF53474">
    <property type="entry name" value="alpha/beta-Hydrolases"/>
    <property type="match status" value="1"/>
</dbReference>
<evidence type="ECO:0000259" key="3">
    <source>
        <dbReference type="Pfam" id="PF24322"/>
    </source>
</evidence>
<dbReference type="Pfam" id="PF24322">
    <property type="entry name" value="Tle3"/>
    <property type="match status" value="1"/>
</dbReference>
<evidence type="ECO:0000259" key="2">
    <source>
        <dbReference type="Pfam" id="PF11678"/>
    </source>
</evidence>
<dbReference type="InterPro" id="IPR029058">
    <property type="entry name" value="AB_hydrolase_fold"/>
</dbReference>
<dbReference type="RefSeq" id="WP_200659840.1">
    <property type="nucleotide sequence ID" value="NZ_CAJNBH010000015.1"/>
</dbReference>
<evidence type="ECO:0008006" key="6">
    <source>
        <dbReference type="Google" id="ProtNLM"/>
    </source>
</evidence>
<dbReference type="EMBL" id="CAJNBH010000015">
    <property type="protein sequence ID" value="CAE6794040.1"/>
    <property type="molecule type" value="Genomic_DNA"/>
</dbReference>
<keyword evidence="5" id="KW-1185">Reference proteome</keyword>
<feature type="domain" description="T6SS Tle3 phospholipase effector alpha/beta" evidence="3">
    <location>
        <begin position="32"/>
        <end position="384"/>
    </location>
</feature>
<comment type="caution">
    <text evidence="4">The sequence shown here is derived from an EMBL/GenBank/DDBJ whole genome shotgun (WGS) entry which is preliminary data.</text>
</comment>
<dbReference type="Proteomes" id="UP000673821">
    <property type="component" value="Unassembled WGS sequence"/>
</dbReference>
<evidence type="ECO:0000313" key="5">
    <source>
        <dbReference type="Proteomes" id="UP000673821"/>
    </source>
</evidence>
<dbReference type="InterPro" id="IPR056221">
    <property type="entry name" value="Tle3_ab_dom"/>
</dbReference>
<feature type="region of interest" description="Disordered" evidence="1">
    <location>
        <begin position="701"/>
        <end position="722"/>
    </location>
</feature>
<dbReference type="Pfam" id="PF11678">
    <property type="entry name" value="Tle3_C"/>
    <property type="match status" value="1"/>
</dbReference>
<gene>
    <name evidence="4" type="ORF">R69776_04897</name>
</gene>
<protein>
    <recommendedName>
        <fullName evidence="6">DUF3274 domain-containing protein</fullName>
    </recommendedName>
</protein>
<evidence type="ECO:0000256" key="1">
    <source>
        <dbReference type="SAM" id="MobiDB-lite"/>
    </source>
</evidence>
<proteinExistence type="predicted"/>
<dbReference type="InterPro" id="IPR021692">
    <property type="entry name" value="Tle3_C"/>
</dbReference>
<accession>A0ABN7MA37</accession>
<feature type="domain" description="Antibacterial effector protein Tle3 C-terminal" evidence="2">
    <location>
        <begin position="543"/>
        <end position="702"/>
    </location>
</feature>
<organism evidence="4 5">
    <name type="scientific">Paraburkholderia nemoris</name>
    <dbReference type="NCBI Taxonomy" id="2793076"/>
    <lineage>
        <taxon>Bacteria</taxon>
        <taxon>Pseudomonadati</taxon>
        <taxon>Pseudomonadota</taxon>
        <taxon>Betaproteobacteria</taxon>
        <taxon>Burkholderiales</taxon>
        <taxon>Burkholderiaceae</taxon>
        <taxon>Paraburkholderia</taxon>
    </lineage>
</organism>